<dbReference type="Proteomes" id="UP000031549">
    <property type="component" value="Unassembled WGS sequence"/>
</dbReference>
<evidence type="ECO:0000313" key="3">
    <source>
        <dbReference type="Proteomes" id="UP000031549"/>
    </source>
</evidence>
<keyword evidence="3" id="KW-1185">Reference proteome</keyword>
<comment type="caution">
    <text evidence="2">The sequence shown here is derived from an EMBL/GenBank/DDBJ whole genome shotgun (WGS) entry which is preliminary data.</text>
</comment>
<feature type="compositionally biased region" description="Polar residues" evidence="1">
    <location>
        <begin position="38"/>
        <end position="47"/>
    </location>
</feature>
<feature type="compositionally biased region" description="Gly residues" evidence="1">
    <location>
        <begin position="1"/>
        <end position="16"/>
    </location>
</feature>
<organism evidence="2 3">
    <name type="scientific">Hassallia byssoidea VB512170</name>
    <dbReference type="NCBI Taxonomy" id="1304833"/>
    <lineage>
        <taxon>Bacteria</taxon>
        <taxon>Bacillati</taxon>
        <taxon>Cyanobacteriota</taxon>
        <taxon>Cyanophyceae</taxon>
        <taxon>Nostocales</taxon>
        <taxon>Tolypothrichaceae</taxon>
        <taxon>Hassallia</taxon>
    </lineage>
</organism>
<reference evidence="2 3" key="1">
    <citation type="journal article" date="2015" name="Genome Announc.">
        <title>Draft Genome Sequence of Cyanobacterium Hassallia byssoidea Strain VB512170, Isolated from Monuments in India.</title>
        <authorList>
            <person name="Singh D."/>
            <person name="Chandrababunaidu M.M."/>
            <person name="Panda A."/>
            <person name="Sen D."/>
            <person name="Bhattacharyya S."/>
            <person name="Adhikary S.P."/>
            <person name="Tripathy S."/>
        </authorList>
    </citation>
    <scope>NUCLEOTIDE SEQUENCE [LARGE SCALE GENOMIC DNA]</scope>
    <source>
        <strain evidence="2 3">VB512170</strain>
    </source>
</reference>
<name>A0A846HER3_9CYAN</name>
<dbReference type="AlphaFoldDB" id="A0A846HER3"/>
<accession>A0A846HER3</accession>
<feature type="region of interest" description="Disordered" evidence="1">
    <location>
        <begin position="1"/>
        <end position="47"/>
    </location>
</feature>
<protein>
    <submittedName>
        <fullName evidence="2">Uncharacterized protein</fullName>
    </submittedName>
</protein>
<dbReference type="RefSeq" id="WP_163519106.1">
    <property type="nucleotide sequence ID" value="NZ_JTCM02000064.1"/>
</dbReference>
<dbReference type="EMBL" id="JTCM02000064">
    <property type="protein sequence ID" value="NEU75289.1"/>
    <property type="molecule type" value="Genomic_DNA"/>
</dbReference>
<proteinExistence type="predicted"/>
<sequence>MGNGAGGRGQGAGGRGQGDKGEQGDNYQLPMPIAQCPLPNSQFAKIQ</sequence>
<gene>
    <name evidence="2" type="ORF">PI95_022685</name>
</gene>
<evidence type="ECO:0000256" key="1">
    <source>
        <dbReference type="SAM" id="MobiDB-lite"/>
    </source>
</evidence>
<evidence type="ECO:0000313" key="2">
    <source>
        <dbReference type="EMBL" id="NEU75289.1"/>
    </source>
</evidence>